<name>A0ABQ7FLJ3_9ACTN</name>
<proteinExistence type="predicted"/>
<accession>A0ABQ7FLJ3</accession>
<dbReference type="EMBL" id="WHPN01000268">
    <property type="protein sequence ID" value="KAF4408636.1"/>
    <property type="molecule type" value="Genomic_DNA"/>
</dbReference>
<gene>
    <name evidence="2" type="ORF">GCU69_13130</name>
</gene>
<keyword evidence="1" id="KW-1133">Transmembrane helix</keyword>
<dbReference type="RefSeq" id="WP_156206119.1">
    <property type="nucleotide sequence ID" value="NZ_WHPN01000268.1"/>
</dbReference>
<sequence>MKLAGYALAAYALVIGIACVTAWAVMILVGVWHGMRPAVPAIGFGEALIVAWIAGLLVAPAAASRGEN</sequence>
<evidence type="ECO:0000313" key="2">
    <source>
        <dbReference type="EMBL" id="KAF4408636.1"/>
    </source>
</evidence>
<keyword evidence="1" id="KW-0472">Membrane</keyword>
<organism evidence="2 3">
    <name type="scientific">Streptomyces lycii</name>
    <dbReference type="NCBI Taxonomy" id="2654337"/>
    <lineage>
        <taxon>Bacteria</taxon>
        <taxon>Bacillati</taxon>
        <taxon>Actinomycetota</taxon>
        <taxon>Actinomycetes</taxon>
        <taxon>Kitasatosporales</taxon>
        <taxon>Streptomycetaceae</taxon>
        <taxon>Streptomyces</taxon>
    </lineage>
</organism>
<dbReference type="PROSITE" id="PS51257">
    <property type="entry name" value="PROKAR_LIPOPROTEIN"/>
    <property type="match status" value="1"/>
</dbReference>
<dbReference type="Proteomes" id="UP000621266">
    <property type="component" value="Unassembled WGS sequence"/>
</dbReference>
<evidence type="ECO:0000256" key="1">
    <source>
        <dbReference type="SAM" id="Phobius"/>
    </source>
</evidence>
<evidence type="ECO:0000313" key="3">
    <source>
        <dbReference type="Proteomes" id="UP000621266"/>
    </source>
</evidence>
<keyword evidence="3" id="KW-1185">Reference proteome</keyword>
<evidence type="ECO:0008006" key="4">
    <source>
        <dbReference type="Google" id="ProtNLM"/>
    </source>
</evidence>
<feature type="transmembrane region" description="Helical" evidence="1">
    <location>
        <begin position="41"/>
        <end position="63"/>
    </location>
</feature>
<protein>
    <recommendedName>
        <fullName evidence="4">DUF4386 domain-containing protein</fullName>
    </recommendedName>
</protein>
<comment type="caution">
    <text evidence="2">The sequence shown here is derived from an EMBL/GenBank/DDBJ whole genome shotgun (WGS) entry which is preliminary data.</text>
</comment>
<keyword evidence="1" id="KW-0812">Transmembrane</keyword>
<reference evidence="2 3" key="1">
    <citation type="submission" date="2019-10" db="EMBL/GenBank/DDBJ databases">
        <title>Streptomyces tenebrisbrunneis sp.nov., an endogenous actinomycete isolated from of Lycium ruthenicum.</title>
        <authorList>
            <person name="Ma L."/>
        </authorList>
    </citation>
    <scope>NUCLEOTIDE SEQUENCE [LARGE SCALE GENOMIC DNA]</scope>
    <source>
        <strain evidence="2 3">TRM 66187</strain>
    </source>
</reference>
<feature type="transmembrane region" description="Helical" evidence="1">
    <location>
        <begin position="6"/>
        <end position="29"/>
    </location>
</feature>